<dbReference type="EMBL" id="CP001631">
    <property type="protein sequence ID" value="ACU53272.1"/>
    <property type="molecule type" value="Genomic_DNA"/>
</dbReference>
<accession>C7M2M8</accession>
<reference evidence="1 2" key="1">
    <citation type="journal article" date="2009" name="Stand. Genomic Sci.">
        <title>Complete genome sequence of Acidimicrobium ferrooxidans type strain (ICP).</title>
        <authorList>
            <person name="Clum A."/>
            <person name="Nolan M."/>
            <person name="Lang E."/>
            <person name="Glavina Del Rio T."/>
            <person name="Tice H."/>
            <person name="Copeland A."/>
            <person name="Cheng J.F."/>
            <person name="Lucas S."/>
            <person name="Chen F."/>
            <person name="Bruce D."/>
            <person name="Goodwin L."/>
            <person name="Pitluck S."/>
            <person name="Ivanova N."/>
            <person name="Mavrommatis K."/>
            <person name="Mikhailova N."/>
            <person name="Pati A."/>
            <person name="Chen A."/>
            <person name="Palaniappan K."/>
            <person name="Goker M."/>
            <person name="Spring S."/>
            <person name="Land M."/>
            <person name="Hauser L."/>
            <person name="Chang Y.J."/>
            <person name="Jeffries C.C."/>
            <person name="Chain P."/>
            <person name="Bristow J."/>
            <person name="Eisen J.A."/>
            <person name="Markowitz V."/>
            <person name="Hugenholtz P."/>
            <person name="Kyrpides N.C."/>
            <person name="Klenk H.P."/>
            <person name="Lapidus A."/>
        </authorList>
    </citation>
    <scope>NUCLEOTIDE SEQUENCE [LARGE SCALE GENOMIC DNA]</scope>
    <source>
        <strain evidence="2">DSM 10331 / JCM 15462 / NBRC 103882 / ICP</strain>
    </source>
</reference>
<name>C7M2M8_ACIFD</name>
<gene>
    <name evidence="1" type="ordered locus">Afer_0303</name>
</gene>
<evidence type="ECO:0000313" key="1">
    <source>
        <dbReference type="EMBL" id="ACU53272.1"/>
    </source>
</evidence>
<dbReference type="HOGENOM" id="CLU_3245792_0_0_11"/>
<dbReference type="KEGG" id="afo:Afer_0303"/>
<sequence>MTTEAAVFDNAYREGYAQAEGRVSDDLWPSPLQVDTCYRRKG</sequence>
<organism evidence="1 2">
    <name type="scientific">Acidimicrobium ferrooxidans (strain DSM 10331 / JCM 15462 / NBRC 103882 / ICP)</name>
    <dbReference type="NCBI Taxonomy" id="525909"/>
    <lineage>
        <taxon>Bacteria</taxon>
        <taxon>Bacillati</taxon>
        <taxon>Actinomycetota</taxon>
        <taxon>Acidimicrobiia</taxon>
        <taxon>Acidimicrobiales</taxon>
        <taxon>Acidimicrobiaceae</taxon>
        <taxon>Acidimicrobium</taxon>
    </lineage>
</organism>
<dbReference type="AlphaFoldDB" id="C7M2M8"/>
<protein>
    <submittedName>
        <fullName evidence="1">Uncharacterized protein</fullName>
    </submittedName>
</protein>
<proteinExistence type="predicted"/>
<evidence type="ECO:0000313" key="2">
    <source>
        <dbReference type="Proteomes" id="UP000000771"/>
    </source>
</evidence>
<dbReference type="Proteomes" id="UP000000771">
    <property type="component" value="Chromosome"/>
</dbReference>
<keyword evidence="2" id="KW-1185">Reference proteome</keyword>
<dbReference type="STRING" id="525909.Afer_0303"/>